<comment type="caution">
    <text evidence="11">The sequence shown here is derived from an EMBL/GenBank/DDBJ whole genome shotgun (WGS) entry which is preliminary data.</text>
</comment>
<keyword evidence="13" id="KW-1185">Reference proteome</keyword>
<evidence type="ECO:0000313" key="12">
    <source>
        <dbReference type="EMBL" id="OTW31025.1"/>
    </source>
</evidence>
<evidence type="ECO:0000256" key="9">
    <source>
        <dbReference type="RuleBase" id="RU366031"/>
    </source>
</evidence>
<accession>A0A2T4MJD2</accession>
<comment type="catalytic activity">
    <reaction evidence="8 9">
        <text>hydroxymethylbilane = uroporphyrinogen III + H2O</text>
        <dbReference type="Rhea" id="RHEA:18965"/>
        <dbReference type="ChEBI" id="CHEBI:15377"/>
        <dbReference type="ChEBI" id="CHEBI:57308"/>
        <dbReference type="ChEBI" id="CHEBI:57845"/>
        <dbReference type="EC" id="4.2.1.75"/>
    </reaction>
</comment>
<gene>
    <name evidence="12" type="ORF">B9M88_06090</name>
    <name evidence="11" type="ORF">GLV84_11520</name>
</gene>
<dbReference type="EMBL" id="WMFL01000085">
    <property type="protein sequence ID" value="NJI03457.1"/>
    <property type="molecule type" value="Genomic_DNA"/>
</dbReference>
<dbReference type="InterPro" id="IPR036108">
    <property type="entry name" value="4pyrrol_syn_uPrphyn_synt_sf"/>
</dbReference>
<evidence type="ECO:0000259" key="10">
    <source>
        <dbReference type="Pfam" id="PF02602"/>
    </source>
</evidence>
<evidence type="ECO:0000256" key="8">
    <source>
        <dbReference type="ARBA" id="ARBA00048617"/>
    </source>
</evidence>
<organism evidence="11 14">
    <name type="scientific">Staphylococcus agnetis</name>
    <dbReference type="NCBI Taxonomy" id="985762"/>
    <lineage>
        <taxon>Bacteria</taxon>
        <taxon>Bacillati</taxon>
        <taxon>Bacillota</taxon>
        <taxon>Bacilli</taxon>
        <taxon>Bacillales</taxon>
        <taxon>Staphylococcaceae</taxon>
        <taxon>Staphylococcus</taxon>
    </lineage>
</organism>
<dbReference type="Pfam" id="PF02602">
    <property type="entry name" value="HEM4"/>
    <property type="match status" value="1"/>
</dbReference>
<dbReference type="EMBL" id="NEFX01000012">
    <property type="protein sequence ID" value="OTW31025.1"/>
    <property type="molecule type" value="Genomic_DNA"/>
</dbReference>
<dbReference type="Gene3D" id="3.40.50.10090">
    <property type="match status" value="2"/>
</dbReference>
<evidence type="ECO:0000313" key="13">
    <source>
        <dbReference type="Proteomes" id="UP000195208"/>
    </source>
</evidence>
<dbReference type="PANTHER" id="PTHR38042">
    <property type="entry name" value="UROPORPHYRINOGEN-III SYNTHASE, CHLOROPLASTIC"/>
    <property type="match status" value="1"/>
</dbReference>
<keyword evidence="5 9" id="KW-0627">Porphyrin biosynthesis</keyword>
<comment type="similarity">
    <text evidence="2 9">Belongs to the uroporphyrinogen-III synthase family.</text>
</comment>
<dbReference type="Proteomes" id="UP000195208">
    <property type="component" value="Unassembled WGS sequence"/>
</dbReference>
<dbReference type="EC" id="4.2.1.75" evidence="3 9"/>
<evidence type="ECO:0000256" key="3">
    <source>
        <dbReference type="ARBA" id="ARBA00013109"/>
    </source>
</evidence>
<evidence type="ECO:0000256" key="5">
    <source>
        <dbReference type="ARBA" id="ARBA00023244"/>
    </source>
</evidence>
<dbReference type="RefSeq" id="WP_060551211.1">
    <property type="nucleotide sequence ID" value="NZ_CP009623.1"/>
</dbReference>
<proteinExistence type="inferred from homology"/>
<dbReference type="GO" id="GO:0006782">
    <property type="term" value="P:protoporphyrinogen IX biosynthetic process"/>
    <property type="evidence" value="ECO:0007669"/>
    <property type="project" value="UniProtKB-UniRule"/>
</dbReference>
<evidence type="ECO:0000256" key="4">
    <source>
        <dbReference type="ARBA" id="ARBA00023239"/>
    </source>
</evidence>
<protein>
    <recommendedName>
        <fullName evidence="7 9">Uroporphyrinogen-III synthase</fullName>
        <ecNumber evidence="3 9">4.2.1.75</ecNumber>
    </recommendedName>
</protein>
<dbReference type="AlphaFoldDB" id="A0A2T4MJD2"/>
<dbReference type="CDD" id="cd06578">
    <property type="entry name" value="HemD"/>
    <property type="match status" value="1"/>
</dbReference>
<reference evidence="11" key="2">
    <citation type="submission" date="2019-11" db="EMBL/GenBank/DDBJ databases">
        <title>Whole genome comparisons of Staphylococcus agnetis isolates from cattle and chickens.</title>
        <authorList>
            <person name="Rhoads D."/>
            <person name="Shwani A."/>
            <person name="Adkins P."/>
            <person name="Calcutt M."/>
            <person name="Middleton J."/>
        </authorList>
    </citation>
    <scope>NUCLEOTIDE SEQUENCE</scope>
    <source>
        <strain evidence="11">1387</strain>
    </source>
</reference>
<dbReference type="GO" id="GO:0006780">
    <property type="term" value="P:uroporphyrinogen III biosynthetic process"/>
    <property type="evidence" value="ECO:0007669"/>
    <property type="project" value="UniProtKB-UniRule"/>
</dbReference>
<reference evidence="12 13" key="1">
    <citation type="submission" date="2017-04" db="EMBL/GenBank/DDBJ databases">
        <title>Staphylococcus agnetis, a potential pathogen in the broiler production.</title>
        <authorList>
            <person name="Poulsen L."/>
        </authorList>
    </citation>
    <scope>NUCLEOTIDE SEQUENCE [LARGE SCALE GENOMIC DNA]</scope>
    <source>
        <strain evidence="12 13">723_310714_2_2_spleen</strain>
    </source>
</reference>
<dbReference type="OrthoDB" id="9815856at2"/>
<dbReference type="InterPro" id="IPR003754">
    <property type="entry name" value="4pyrrol_synth_uPrphyn_synth"/>
</dbReference>
<dbReference type="GO" id="GO:0004852">
    <property type="term" value="F:uroporphyrinogen-III synthase activity"/>
    <property type="evidence" value="ECO:0007669"/>
    <property type="project" value="UniProtKB-UniRule"/>
</dbReference>
<dbReference type="GeneID" id="57691766"/>
<evidence type="ECO:0000313" key="14">
    <source>
        <dbReference type="Proteomes" id="UP000646308"/>
    </source>
</evidence>
<dbReference type="PANTHER" id="PTHR38042:SF1">
    <property type="entry name" value="UROPORPHYRINOGEN-III SYNTHASE, CHLOROPLASTIC"/>
    <property type="match status" value="1"/>
</dbReference>
<comment type="function">
    <text evidence="6 9">Catalyzes cyclization of the linear tetrapyrrole, hydroxymethylbilane, to the macrocyclic uroporphyrinogen III.</text>
</comment>
<dbReference type="SUPFAM" id="SSF69618">
    <property type="entry name" value="HemD-like"/>
    <property type="match status" value="1"/>
</dbReference>
<feature type="domain" description="Tetrapyrrole biosynthesis uroporphyrinogen III synthase" evidence="10">
    <location>
        <begin position="19"/>
        <end position="216"/>
    </location>
</feature>
<evidence type="ECO:0000313" key="11">
    <source>
        <dbReference type="EMBL" id="NJI03457.1"/>
    </source>
</evidence>
<dbReference type="InterPro" id="IPR039793">
    <property type="entry name" value="UROS/Hem4"/>
</dbReference>
<evidence type="ECO:0000256" key="1">
    <source>
        <dbReference type="ARBA" id="ARBA00004772"/>
    </source>
</evidence>
<dbReference type="Proteomes" id="UP000646308">
    <property type="component" value="Unassembled WGS sequence"/>
</dbReference>
<evidence type="ECO:0000256" key="7">
    <source>
        <dbReference type="ARBA" id="ARBA00040167"/>
    </source>
</evidence>
<evidence type="ECO:0000256" key="2">
    <source>
        <dbReference type="ARBA" id="ARBA00008133"/>
    </source>
</evidence>
<evidence type="ECO:0000256" key="6">
    <source>
        <dbReference type="ARBA" id="ARBA00037589"/>
    </source>
</evidence>
<dbReference type="KEGG" id="sagq:EP23_04135"/>
<comment type="pathway">
    <text evidence="1 9">Porphyrin-containing compound metabolism; protoporphyrin-IX biosynthesis; coproporphyrinogen-III from 5-aminolevulinate: step 3/4.</text>
</comment>
<keyword evidence="4 9" id="KW-0456">Lyase</keyword>
<name>A0A2T4MJD2_9STAP</name>
<sequence>MKPNVLMTQTHTFEDARVNIKHLPFLKPVALAFDTRVLASHYDWLIFTSKNAVKFFRPYLQDVSYENVAVIGEKTKQYCDSIGLDVAFYPKDYSQEGFIEMHPFHQKERVLIPSSVKARPKLMETLNSQGIIAIKVDLYDVHIEQQSIQQAMEVIANSEVDAITFASSSAAHAFFSISPPQRPNLYYAIGLQTAKTIHQYGYTCKVAHKQTLESLINKIIEEGSNI</sequence>